<dbReference type="GeneID" id="75918572"/>
<gene>
    <name evidence="2" type="ORF">K450DRAFT_276461</name>
</gene>
<protein>
    <submittedName>
        <fullName evidence="2">Uncharacterized protein</fullName>
    </submittedName>
</protein>
<proteinExistence type="predicted"/>
<dbReference type="RefSeq" id="XP_051449806.1">
    <property type="nucleotide sequence ID" value="XM_051593230.1"/>
</dbReference>
<dbReference type="EMBL" id="MU620892">
    <property type="protein sequence ID" value="KAI8584802.1"/>
    <property type="molecule type" value="Genomic_DNA"/>
</dbReference>
<evidence type="ECO:0000313" key="3">
    <source>
        <dbReference type="Proteomes" id="UP001206595"/>
    </source>
</evidence>
<comment type="caution">
    <text evidence="2">The sequence shown here is derived from an EMBL/GenBank/DDBJ whole genome shotgun (WGS) entry which is preliminary data.</text>
</comment>
<name>A0AAD5EK14_UMBRA</name>
<dbReference type="InterPro" id="IPR036181">
    <property type="entry name" value="MIT_dom_sf"/>
</dbReference>
<feature type="region of interest" description="Disordered" evidence="1">
    <location>
        <begin position="34"/>
        <end position="66"/>
    </location>
</feature>
<dbReference type="SUPFAM" id="SSF116846">
    <property type="entry name" value="MIT domain"/>
    <property type="match status" value="1"/>
</dbReference>
<sequence>MAENKTAEWINFAVNRASDIPVIGGRIRKVSMTYGPQPSLTQSSPSRLSTSSDLRPPPSYSSVQASSSLAVSGGLDSKSIIEKIGAKKVAKLDRQSIIQGLRMVDLAAVEYQEGNDSIALDIYLHGLDKIVMGLPVESDPETRKALEQKLRLLERKLELPSIYQPVQHTEIMLNLKSFSDLIVHITVSCAKLIKASPVPGITFSFIKASIRIMRTADNTLHITQRIQNLLIYFVKVILDIDEKYQLHQLLSECVHMLFVASVKASIAFKESPGYQQSKAIEKVTRTTL</sequence>
<evidence type="ECO:0000313" key="2">
    <source>
        <dbReference type="EMBL" id="KAI8584802.1"/>
    </source>
</evidence>
<keyword evidence="3" id="KW-1185">Reference proteome</keyword>
<organism evidence="2 3">
    <name type="scientific">Umbelopsis ramanniana AG</name>
    <dbReference type="NCBI Taxonomy" id="1314678"/>
    <lineage>
        <taxon>Eukaryota</taxon>
        <taxon>Fungi</taxon>
        <taxon>Fungi incertae sedis</taxon>
        <taxon>Mucoromycota</taxon>
        <taxon>Mucoromycotina</taxon>
        <taxon>Umbelopsidomycetes</taxon>
        <taxon>Umbelopsidales</taxon>
        <taxon>Umbelopsidaceae</taxon>
        <taxon>Umbelopsis</taxon>
    </lineage>
</organism>
<accession>A0AAD5EK14</accession>
<reference evidence="2" key="2">
    <citation type="journal article" date="2022" name="Proc. Natl. Acad. Sci. U.S.A.">
        <title>Diploid-dominant life cycles characterize the early evolution of Fungi.</title>
        <authorList>
            <person name="Amses K.R."/>
            <person name="Simmons D.R."/>
            <person name="Longcore J.E."/>
            <person name="Mondo S.J."/>
            <person name="Seto K."/>
            <person name="Jeronimo G.H."/>
            <person name="Bonds A.E."/>
            <person name="Quandt C.A."/>
            <person name="Davis W.J."/>
            <person name="Chang Y."/>
            <person name="Federici B.A."/>
            <person name="Kuo A."/>
            <person name="LaButti K."/>
            <person name="Pangilinan J."/>
            <person name="Andreopoulos W."/>
            <person name="Tritt A."/>
            <person name="Riley R."/>
            <person name="Hundley H."/>
            <person name="Johnson J."/>
            <person name="Lipzen A."/>
            <person name="Barry K."/>
            <person name="Lang B.F."/>
            <person name="Cuomo C.A."/>
            <person name="Buchler N.E."/>
            <person name="Grigoriev I.V."/>
            <person name="Spatafora J.W."/>
            <person name="Stajich J.E."/>
            <person name="James T.Y."/>
        </authorList>
    </citation>
    <scope>NUCLEOTIDE SEQUENCE</scope>
    <source>
        <strain evidence="2">AG</strain>
    </source>
</reference>
<dbReference type="AlphaFoldDB" id="A0AAD5EK14"/>
<reference evidence="2" key="1">
    <citation type="submission" date="2021-06" db="EMBL/GenBank/DDBJ databases">
        <authorList>
            <consortium name="DOE Joint Genome Institute"/>
            <person name="Mondo S.J."/>
            <person name="Amses K.R."/>
            <person name="Simmons D.R."/>
            <person name="Longcore J.E."/>
            <person name="Seto K."/>
            <person name="Alves G.H."/>
            <person name="Bonds A.E."/>
            <person name="Quandt C.A."/>
            <person name="Davis W.J."/>
            <person name="Chang Y."/>
            <person name="Letcher P.M."/>
            <person name="Powell M.J."/>
            <person name="Kuo A."/>
            <person name="Labutti K."/>
            <person name="Pangilinan J."/>
            <person name="Andreopoulos W."/>
            <person name="Tritt A."/>
            <person name="Riley R."/>
            <person name="Hundley H."/>
            <person name="Johnson J."/>
            <person name="Lipzen A."/>
            <person name="Barry K."/>
            <person name="Berbee M.L."/>
            <person name="Buchler N.E."/>
            <person name="Grigoriev I.V."/>
            <person name="Spatafora J.W."/>
            <person name="Stajich J.E."/>
            <person name="James T.Y."/>
        </authorList>
    </citation>
    <scope>NUCLEOTIDE SEQUENCE</scope>
    <source>
        <strain evidence="2">AG</strain>
    </source>
</reference>
<feature type="compositionally biased region" description="Low complexity" evidence="1">
    <location>
        <begin position="36"/>
        <end position="66"/>
    </location>
</feature>
<dbReference type="Proteomes" id="UP001206595">
    <property type="component" value="Unassembled WGS sequence"/>
</dbReference>
<evidence type="ECO:0000256" key="1">
    <source>
        <dbReference type="SAM" id="MobiDB-lite"/>
    </source>
</evidence>